<protein>
    <submittedName>
        <fullName evidence="1">Uncharacterized protein</fullName>
    </submittedName>
</protein>
<accession>A0A0F9TB29</accession>
<organism evidence="1">
    <name type="scientific">marine sediment metagenome</name>
    <dbReference type="NCBI Taxonomy" id="412755"/>
    <lineage>
        <taxon>unclassified sequences</taxon>
        <taxon>metagenomes</taxon>
        <taxon>ecological metagenomes</taxon>
    </lineage>
</organism>
<reference evidence="1" key="1">
    <citation type="journal article" date="2015" name="Nature">
        <title>Complex archaea that bridge the gap between prokaryotes and eukaryotes.</title>
        <authorList>
            <person name="Spang A."/>
            <person name="Saw J.H."/>
            <person name="Jorgensen S.L."/>
            <person name="Zaremba-Niedzwiedzka K."/>
            <person name="Martijn J."/>
            <person name="Lind A.E."/>
            <person name="van Eijk R."/>
            <person name="Schleper C."/>
            <person name="Guy L."/>
            <person name="Ettema T.J."/>
        </authorList>
    </citation>
    <scope>NUCLEOTIDE SEQUENCE</scope>
</reference>
<name>A0A0F9TB29_9ZZZZ</name>
<dbReference type="EMBL" id="LAZR01000262">
    <property type="protein sequence ID" value="KKN78430.1"/>
    <property type="molecule type" value="Genomic_DNA"/>
</dbReference>
<dbReference type="AlphaFoldDB" id="A0A0F9TB29"/>
<gene>
    <name evidence="1" type="ORF">LCGC14_0349620</name>
</gene>
<comment type="caution">
    <text evidence="1">The sequence shown here is derived from an EMBL/GenBank/DDBJ whole genome shotgun (WGS) entry which is preliminary data.</text>
</comment>
<proteinExistence type="predicted"/>
<sequence>MNKQAMIDLINLIAHLLKKLIEIFVPKRKP</sequence>
<evidence type="ECO:0000313" key="1">
    <source>
        <dbReference type="EMBL" id="KKN78430.1"/>
    </source>
</evidence>